<dbReference type="InterPro" id="IPR013207">
    <property type="entry name" value="LGFP"/>
</dbReference>
<protein>
    <submittedName>
        <fullName evidence="2">Esterase</fullName>
    </submittedName>
</protein>
<feature type="region of interest" description="Disordered" evidence="1">
    <location>
        <begin position="27"/>
        <end position="51"/>
    </location>
</feature>
<dbReference type="Proteomes" id="UP000432464">
    <property type="component" value="Unassembled WGS sequence"/>
</dbReference>
<dbReference type="EMBL" id="WMBB01000010">
    <property type="protein sequence ID" value="MTE15319.1"/>
    <property type="molecule type" value="Genomic_DNA"/>
</dbReference>
<name>A0A6I3L626_9NOCA</name>
<organism evidence="2 3">
    <name type="scientific">Nocardia aurantiaca</name>
    <dbReference type="NCBI Taxonomy" id="2675850"/>
    <lineage>
        <taxon>Bacteria</taxon>
        <taxon>Bacillati</taxon>
        <taxon>Actinomycetota</taxon>
        <taxon>Actinomycetes</taxon>
        <taxon>Mycobacteriales</taxon>
        <taxon>Nocardiaceae</taxon>
        <taxon>Nocardia</taxon>
    </lineage>
</organism>
<proteinExistence type="predicted"/>
<gene>
    <name evidence="2" type="ORF">GLP40_21405</name>
</gene>
<keyword evidence="3" id="KW-1185">Reference proteome</keyword>
<reference evidence="2 3" key="1">
    <citation type="submission" date="2019-11" db="EMBL/GenBank/DDBJ databases">
        <title>Nocardia sp. nov. CT2-14 isolated from soil.</title>
        <authorList>
            <person name="Kanchanasin P."/>
            <person name="Tanasupawat S."/>
            <person name="Yuki M."/>
            <person name="Kudo T."/>
        </authorList>
    </citation>
    <scope>NUCLEOTIDE SEQUENCE [LARGE SCALE GENOMIC DNA]</scope>
    <source>
        <strain evidence="2 3">CT2-14</strain>
    </source>
</reference>
<dbReference type="RefSeq" id="WP_154789777.1">
    <property type="nucleotide sequence ID" value="NZ_WMBB01000010.1"/>
</dbReference>
<dbReference type="PROSITE" id="PS51257">
    <property type="entry name" value="PROKAR_LIPOPROTEIN"/>
    <property type="match status" value="1"/>
</dbReference>
<feature type="region of interest" description="Disordered" evidence="1">
    <location>
        <begin position="151"/>
        <end position="173"/>
    </location>
</feature>
<evidence type="ECO:0000313" key="3">
    <source>
        <dbReference type="Proteomes" id="UP000432464"/>
    </source>
</evidence>
<feature type="compositionally biased region" description="Polar residues" evidence="1">
    <location>
        <begin position="154"/>
        <end position="173"/>
    </location>
</feature>
<comment type="caution">
    <text evidence="2">The sequence shown here is derived from an EMBL/GenBank/DDBJ whole genome shotgun (WGS) entry which is preliminary data.</text>
</comment>
<dbReference type="AlphaFoldDB" id="A0A6I3L626"/>
<evidence type="ECO:0000313" key="2">
    <source>
        <dbReference type="EMBL" id="MTE15319.1"/>
    </source>
</evidence>
<dbReference type="Pfam" id="PF08310">
    <property type="entry name" value="LGFP"/>
    <property type="match status" value="2"/>
</dbReference>
<accession>A0A6I3L626</accession>
<sequence length="173" mass="17614">MHHYARRTAGIIAALAVVTALGAGCGKDDSKKSSSPVASTTPATQAGGETHATEAKIAMRDGGDIAVAGGILDKYNQMGGATGVLGMPTGPATDAPDSGMVQEFDGGAIYYSPTHGTQVVWGEIRKAWDEQGGASGKLGYPTSDEYDIAGGKQSDFSGGSITWADNETTVTEK</sequence>
<evidence type="ECO:0000256" key="1">
    <source>
        <dbReference type="SAM" id="MobiDB-lite"/>
    </source>
</evidence>